<keyword evidence="3" id="KW-0472">Membrane</keyword>
<feature type="transmembrane region" description="Helical" evidence="3">
    <location>
        <begin position="383"/>
        <end position="406"/>
    </location>
</feature>
<dbReference type="GO" id="GO:0016787">
    <property type="term" value="F:hydrolase activity"/>
    <property type="evidence" value="ECO:0007669"/>
    <property type="project" value="UniProtKB-KW"/>
</dbReference>
<proteinExistence type="predicted"/>
<evidence type="ECO:0000256" key="3">
    <source>
        <dbReference type="SAM" id="Phobius"/>
    </source>
</evidence>
<gene>
    <name evidence="5" type="ORF">BP00DRAFT_455399</name>
</gene>
<feature type="domain" description="Alpha/beta hydrolase fold-3" evidence="4">
    <location>
        <begin position="89"/>
        <end position="277"/>
    </location>
</feature>
<dbReference type="Gene3D" id="3.40.50.1820">
    <property type="entry name" value="alpha/beta hydrolase"/>
    <property type="match status" value="1"/>
</dbReference>
<protein>
    <submittedName>
        <fullName evidence="5">Alpha/beta-hydrolase</fullName>
    </submittedName>
</protein>
<evidence type="ECO:0000256" key="2">
    <source>
        <dbReference type="SAM" id="MobiDB-lite"/>
    </source>
</evidence>
<keyword evidence="3" id="KW-1133">Transmembrane helix</keyword>
<organism evidence="5 6">
    <name type="scientific">Aspergillus indologenus CBS 114.80</name>
    <dbReference type="NCBI Taxonomy" id="1450541"/>
    <lineage>
        <taxon>Eukaryota</taxon>
        <taxon>Fungi</taxon>
        <taxon>Dikarya</taxon>
        <taxon>Ascomycota</taxon>
        <taxon>Pezizomycotina</taxon>
        <taxon>Eurotiomycetes</taxon>
        <taxon>Eurotiomycetidae</taxon>
        <taxon>Eurotiales</taxon>
        <taxon>Aspergillaceae</taxon>
        <taxon>Aspergillus</taxon>
        <taxon>Aspergillus subgen. Circumdati</taxon>
    </lineage>
</organism>
<evidence type="ECO:0000313" key="5">
    <source>
        <dbReference type="EMBL" id="PYI33494.1"/>
    </source>
</evidence>
<dbReference type="PANTHER" id="PTHR48081">
    <property type="entry name" value="AB HYDROLASE SUPERFAMILY PROTEIN C4A8.06C"/>
    <property type="match status" value="1"/>
</dbReference>
<dbReference type="InterPro" id="IPR050300">
    <property type="entry name" value="GDXG_lipolytic_enzyme"/>
</dbReference>
<dbReference type="SUPFAM" id="SSF53474">
    <property type="entry name" value="alpha/beta-Hydrolases"/>
    <property type="match status" value="1"/>
</dbReference>
<name>A0A2V5IH49_9EURO</name>
<keyword evidence="3" id="KW-0812">Transmembrane</keyword>
<evidence type="ECO:0000313" key="6">
    <source>
        <dbReference type="Proteomes" id="UP000248817"/>
    </source>
</evidence>
<accession>A0A2V5IH49</accession>
<dbReference type="Proteomes" id="UP000248817">
    <property type="component" value="Unassembled WGS sequence"/>
</dbReference>
<feature type="region of interest" description="Disordered" evidence="2">
    <location>
        <begin position="323"/>
        <end position="351"/>
    </location>
</feature>
<evidence type="ECO:0000256" key="1">
    <source>
        <dbReference type="ARBA" id="ARBA00022801"/>
    </source>
</evidence>
<dbReference type="InterPro" id="IPR029058">
    <property type="entry name" value="AB_hydrolase_fold"/>
</dbReference>
<dbReference type="InterPro" id="IPR013094">
    <property type="entry name" value="AB_hydrolase_3"/>
</dbReference>
<evidence type="ECO:0000259" key="4">
    <source>
        <dbReference type="Pfam" id="PF07859"/>
    </source>
</evidence>
<reference evidence="5 6" key="1">
    <citation type="submission" date="2018-02" db="EMBL/GenBank/DDBJ databases">
        <title>The genomes of Aspergillus section Nigri reveals drivers in fungal speciation.</title>
        <authorList>
            <consortium name="DOE Joint Genome Institute"/>
            <person name="Vesth T.C."/>
            <person name="Nybo J."/>
            <person name="Theobald S."/>
            <person name="Brandl J."/>
            <person name="Frisvad J.C."/>
            <person name="Nielsen K.F."/>
            <person name="Lyhne E.K."/>
            <person name="Kogle M.E."/>
            <person name="Kuo A."/>
            <person name="Riley R."/>
            <person name="Clum A."/>
            <person name="Nolan M."/>
            <person name="Lipzen A."/>
            <person name="Salamov A."/>
            <person name="Henrissat B."/>
            <person name="Wiebenga A."/>
            <person name="De vries R.P."/>
            <person name="Grigoriev I.V."/>
            <person name="Mortensen U.H."/>
            <person name="Andersen M.R."/>
            <person name="Baker S.E."/>
        </authorList>
    </citation>
    <scope>NUCLEOTIDE SEQUENCE [LARGE SCALE GENOMIC DNA]</scope>
    <source>
        <strain evidence="5 6">CBS 114.80</strain>
    </source>
</reference>
<dbReference type="Pfam" id="PF07859">
    <property type="entry name" value="Abhydrolase_3"/>
    <property type="match status" value="1"/>
</dbReference>
<dbReference type="AlphaFoldDB" id="A0A2V5IH49"/>
<dbReference type="PANTHER" id="PTHR48081:SF8">
    <property type="entry name" value="ALPHA_BETA HYDROLASE FOLD-3 DOMAIN-CONTAINING PROTEIN-RELATED"/>
    <property type="match status" value="1"/>
</dbReference>
<keyword evidence="6" id="KW-1185">Reference proteome</keyword>
<sequence length="413" mass="46360">MAAKNRAEVEPLPKALLPLYHRIYCFLWLWGLKLIATVHTIYKDLTHPPPPSTQPTLTLHLPSRPTLQTRIFYPPTYTPGQPTLLPTYINLHGGGFAVNTARFDDPFCASWSQRTGMLVLSLDYRKIPRHPFPTAIHDVEAQIRDLLADPALPIDPARLVIGGFSAGASLALGVAQRPSLRGKFRAAVCYYPIVDFSHSPPEKMRARPYEDYWRDHLGDAGWWIDWGYVCAGQDRRDPLLSPWYAPAENLPDMVYMVAAEFDLLRVEAQEIIHRLAGLEGRKDKEEGFEVGGYKWTMAEGSSPGIAPKQPYEAAPPYQKYSEVAQADQDDLESQPSPSHRHGDTDPTSNIPLVTSVITTPHEHCEACERIIARREQRQNQLQCCGMVAIVFVMLFICLTILGAVFARAKAHDD</sequence>
<keyword evidence="1 5" id="KW-0378">Hydrolase</keyword>
<dbReference type="EMBL" id="KZ825483">
    <property type="protein sequence ID" value="PYI33494.1"/>
    <property type="molecule type" value="Genomic_DNA"/>
</dbReference>